<sequence>MKCVECSSEGDKYIIYKCDGCAVTQCKECGGFTASEEKCFPLSKRKIIIFCSKCREETRSIIDLMQKNRNGAQITQEKEELKAQVDSLHRSLEKSREKSNQLSTKLEVLNEKYEKLKEEYNKTLSNNELCSQNNKTLKDKIEPNTDEKIIQYLELFEKKIDSKIQKLENNLYKKFYNLNNEHLQPKTCSYSNIVKAPRLSSNTQMTESRKLQDKKIFDDQLRLMQDIINLDKDGSVSEVDHFRHASDKAVTISSSEGGTKKITSFQQKDKISPLDMDNKSDKNRHTNYRQPRGIVGIGHSSKLAIKGIKLLGHVHICKLDPNLTEDCLKDYLNNSGFKDVQCIKLQSRRPEEYSSFRISVPREDLELLKKPEIWPEGSRINPFLFRLDQKYQGRS</sequence>
<accession>A0AAW1TY09</accession>
<name>A0AAW1TY09_9CUCU</name>
<evidence type="ECO:0000313" key="3">
    <source>
        <dbReference type="EMBL" id="KAK9876477.1"/>
    </source>
</evidence>
<keyword evidence="1" id="KW-0175">Coiled coil</keyword>
<evidence type="ECO:0000313" key="4">
    <source>
        <dbReference type="Proteomes" id="UP001431783"/>
    </source>
</evidence>
<feature type="region of interest" description="Disordered" evidence="2">
    <location>
        <begin position="262"/>
        <end position="293"/>
    </location>
</feature>
<protein>
    <submittedName>
        <fullName evidence="3">Uncharacterized protein</fullName>
    </submittedName>
</protein>
<organism evidence="3 4">
    <name type="scientific">Henosepilachna vigintioctopunctata</name>
    <dbReference type="NCBI Taxonomy" id="420089"/>
    <lineage>
        <taxon>Eukaryota</taxon>
        <taxon>Metazoa</taxon>
        <taxon>Ecdysozoa</taxon>
        <taxon>Arthropoda</taxon>
        <taxon>Hexapoda</taxon>
        <taxon>Insecta</taxon>
        <taxon>Pterygota</taxon>
        <taxon>Neoptera</taxon>
        <taxon>Endopterygota</taxon>
        <taxon>Coleoptera</taxon>
        <taxon>Polyphaga</taxon>
        <taxon>Cucujiformia</taxon>
        <taxon>Coccinelloidea</taxon>
        <taxon>Coccinellidae</taxon>
        <taxon>Epilachninae</taxon>
        <taxon>Epilachnini</taxon>
        <taxon>Henosepilachna</taxon>
    </lineage>
</organism>
<dbReference type="Proteomes" id="UP001431783">
    <property type="component" value="Unassembled WGS sequence"/>
</dbReference>
<dbReference type="AlphaFoldDB" id="A0AAW1TY09"/>
<dbReference type="EMBL" id="JARQZJ010000036">
    <property type="protein sequence ID" value="KAK9876477.1"/>
    <property type="molecule type" value="Genomic_DNA"/>
</dbReference>
<feature type="coiled-coil region" evidence="1">
    <location>
        <begin position="64"/>
        <end position="133"/>
    </location>
</feature>
<feature type="compositionally biased region" description="Basic and acidic residues" evidence="2">
    <location>
        <begin position="267"/>
        <end position="284"/>
    </location>
</feature>
<keyword evidence="4" id="KW-1185">Reference proteome</keyword>
<reference evidence="3 4" key="1">
    <citation type="submission" date="2023-03" db="EMBL/GenBank/DDBJ databases">
        <title>Genome insight into feeding habits of ladybird beetles.</title>
        <authorList>
            <person name="Li H.-S."/>
            <person name="Huang Y.-H."/>
            <person name="Pang H."/>
        </authorList>
    </citation>
    <scope>NUCLEOTIDE SEQUENCE [LARGE SCALE GENOMIC DNA]</scope>
    <source>
        <strain evidence="3">SYSU_2023b</strain>
        <tissue evidence="3">Whole body</tissue>
    </source>
</reference>
<proteinExistence type="predicted"/>
<evidence type="ECO:0000256" key="2">
    <source>
        <dbReference type="SAM" id="MobiDB-lite"/>
    </source>
</evidence>
<comment type="caution">
    <text evidence="3">The sequence shown here is derived from an EMBL/GenBank/DDBJ whole genome shotgun (WGS) entry which is preliminary data.</text>
</comment>
<gene>
    <name evidence="3" type="ORF">WA026_012789</name>
</gene>
<evidence type="ECO:0000256" key="1">
    <source>
        <dbReference type="SAM" id="Coils"/>
    </source>
</evidence>